<evidence type="ECO:0000313" key="16">
    <source>
        <dbReference type="EMBL" id="BDW86782.1"/>
    </source>
</evidence>
<dbReference type="InterPro" id="IPR006070">
    <property type="entry name" value="Sua5-like_dom"/>
</dbReference>
<dbReference type="GO" id="GO:0000049">
    <property type="term" value="F:tRNA binding"/>
    <property type="evidence" value="ECO:0007669"/>
    <property type="project" value="TreeGrafter"/>
</dbReference>
<dbReference type="SUPFAM" id="SSF55821">
    <property type="entry name" value="YrdC/RibB"/>
    <property type="match status" value="1"/>
</dbReference>
<dbReference type="EC" id="2.7.7.87" evidence="3 13"/>
<evidence type="ECO:0000256" key="2">
    <source>
        <dbReference type="ARBA" id="ARBA00007663"/>
    </source>
</evidence>
<feature type="domain" description="YrdC-like" evidence="15">
    <location>
        <begin position="11"/>
        <end position="198"/>
    </location>
</feature>
<keyword evidence="7 13" id="KW-0819">tRNA processing</keyword>
<dbReference type="Pfam" id="PF03481">
    <property type="entry name" value="Sua5_C"/>
    <property type="match status" value="1"/>
</dbReference>
<dbReference type="PIRSF" id="PIRSF004930">
    <property type="entry name" value="Tln_factor_SUA5"/>
    <property type="match status" value="1"/>
</dbReference>
<comment type="function">
    <text evidence="13">Required for the formation of a threonylcarbamoyl group on adenosine at position 37 (t(6)A37) in tRNAs that read codons beginning with adenine.</text>
</comment>
<keyword evidence="8 13" id="KW-0548">Nucleotidyltransferase</keyword>
<gene>
    <name evidence="16" type="ORF">MACH21_29590</name>
</gene>
<dbReference type="PANTHER" id="PTHR17490">
    <property type="entry name" value="SUA5"/>
    <property type="match status" value="1"/>
</dbReference>
<keyword evidence="5 13" id="KW-0963">Cytoplasm</keyword>
<dbReference type="GO" id="GO:0008033">
    <property type="term" value="P:tRNA processing"/>
    <property type="evidence" value="ECO:0007669"/>
    <property type="project" value="UniProtKB-KW"/>
</dbReference>
<feature type="binding site" evidence="14">
    <location>
        <position position="194"/>
    </location>
    <ligand>
        <name>ATP</name>
        <dbReference type="ChEBI" id="CHEBI:30616"/>
    </ligand>
</feature>
<dbReference type="InterPro" id="IPR005145">
    <property type="entry name" value="Sua5_C"/>
</dbReference>
<dbReference type="GO" id="GO:0005737">
    <property type="term" value="C:cytoplasm"/>
    <property type="evidence" value="ECO:0007669"/>
    <property type="project" value="UniProtKB-SubCell"/>
</dbReference>
<dbReference type="InterPro" id="IPR017945">
    <property type="entry name" value="DHBP_synth_RibB-like_a/b_dom"/>
</dbReference>
<organism evidence="16 17">
    <name type="scientific">Roseicyclus marinus</name>
    <dbReference type="NCBI Taxonomy" id="2161673"/>
    <lineage>
        <taxon>Bacteria</taxon>
        <taxon>Pseudomonadati</taxon>
        <taxon>Pseudomonadota</taxon>
        <taxon>Alphaproteobacteria</taxon>
        <taxon>Rhodobacterales</taxon>
        <taxon>Roseobacteraceae</taxon>
        <taxon>Roseicyclus</taxon>
    </lineage>
</organism>
<name>A0AA48HAG3_9RHOB</name>
<evidence type="ECO:0000256" key="8">
    <source>
        <dbReference type="ARBA" id="ARBA00022695"/>
    </source>
</evidence>
<dbReference type="NCBIfam" id="TIGR00057">
    <property type="entry name" value="L-threonylcarbamoyladenylate synthase"/>
    <property type="match status" value="1"/>
</dbReference>
<dbReference type="Gene3D" id="3.90.870.10">
    <property type="entry name" value="DHBP synthase"/>
    <property type="match status" value="1"/>
</dbReference>
<keyword evidence="6 13" id="KW-0808">Transferase</keyword>
<feature type="binding site" evidence="14">
    <location>
        <position position="230"/>
    </location>
    <ligand>
        <name>ATP</name>
        <dbReference type="ChEBI" id="CHEBI:30616"/>
    </ligand>
</feature>
<dbReference type="Gene3D" id="3.40.50.11030">
    <property type="entry name" value="Threonylcarbamoyl-AMP synthase, C-terminal domain"/>
    <property type="match status" value="1"/>
</dbReference>
<evidence type="ECO:0000256" key="1">
    <source>
        <dbReference type="ARBA" id="ARBA00004496"/>
    </source>
</evidence>
<comment type="subcellular location">
    <subcellularLocation>
        <location evidence="1 13">Cytoplasm</location>
    </subcellularLocation>
</comment>
<dbReference type="PROSITE" id="PS51163">
    <property type="entry name" value="YRDC"/>
    <property type="match status" value="1"/>
</dbReference>
<feature type="binding site" evidence="14">
    <location>
        <position position="120"/>
    </location>
    <ligand>
        <name>L-threonine</name>
        <dbReference type="ChEBI" id="CHEBI:57926"/>
    </ligand>
</feature>
<dbReference type="PANTHER" id="PTHR17490:SF16">
    <property type="entry name" value="THREONYLCARBAMOYL-AMP SYNTHASE"/>
    <property type="match status" value="1"/>
</dbReference>
<keyword evidence="17" id="KW-1185">Reference proteome</keyword>
<feature type="binding site" evidence="14">
    <location>
        <position position="142"/>
    </location>
    <ligand>
        <name>L-threonine</name>
        <dbReference type="ChEBI" id="CHEBI:57926"/>
    </ligand>
</feature>
<comment type="similarity">
    <text evidence="2 13">Belongs to the SUA5 family.</text>
</comment>
<evidence type="ECO:0000256" key="6">
    <source>
        <dbReference type="ARBA" id="ARBA00022679"/>
    </source>
</evidence>
<evidence type="ECO:0000256" key="13">
    <source>
        <dbReference type="PIRNR" id="PIRNR004930"/>
    </source>
</evidence>
<dbReference type="KEGG" id="rmai:MACH21_29590"/>
<proteinExistence type="inferred from homology"/>
<protein>
    <recommendedName>
        <fullName evidence="4 13">Threonylcarbamoyl-AMP synthase</fullName>
        <shortName evidence="13">TC-AMP synthase</shortName>
        <ecNumber evidence="3 13">2.7.7.87</ecNumber>
    </recommendedName>
    <alternativeName>
        <fullName evidence="11 13">L-threonylcarbamoyladenylate synthase</fullName>
    </alternativeName>
</protein>
<evidence type="ECO:0000259" key="15">
    <source>
        <dbReference type="PROSITE" id="PS51163"/>
    </source>
</evidence>
<dbReference type="EMBL" id="AP027266">
    <property type="protein sequence ID" value="BDW86782.1"/>
    <property type="molecule type" value="Genomic_DNA"/>
</dbReference>
<sequence length="318" mass="32286">MTPPEILTDSPSGHARAAAILRQGGLVALPTETVYGLAADATDDAAVASIYAAKGRPGHNPLIVHVPDLATAERLAAFPDPARALADAFWPGPLTLVLPLKPGHGLSPRVTAGLPTVALRLPAHPAMQAVLRETGRPLAAPSANPSGRITATTPAHVLAGLGPRIAAIVDAGPCRVGVESTILAPAPSGTRLLRDGGLAREMIEEITGPLIADTTPGATLEAPGQMSSHYAPHAPLLLGGTPQPGEITIGFGTTPGDLTLSPSGDLAEAARTLFSCLHTADALATARAAPAIRVALIPETGLGRAINDRLRRAAAPRD</sequence>
<dbReference type="Pfam" id="PF01300">
    <property type="entry name" value="Sua5_yciO_yrdC"/>
    <property type="match status" value="1"/>
</dbReference>
<dbReference type="GO" id="GO:0005524">
    <property type="term" value="F:ATP binding"/>
    <property type="evidence" value="ECO:0007669"/>
    <property type="project" value="UniProtKB-UniRule"/>
</dbReference>
<evidence type="ECO:0000256" key="14">
    <source>
        <dbReference type="PIRSR" id="PIRSR004930-1"/>
    </source>
</evidence>
<feature type="binding site" evidence="14">
    <location>
        <position position="116"/>
    </location>
    <ligand>
        <name>ATP</name>
        <dbReference type="ChEBI" id="CHEBI:30616"/>
    </ligand>
</feature>
<reference evidence="16 17" key="1">
    <citation type="submission" date="2023-01" db="EMBL/GenBank/DDBJ databases">
        <title>Complete genome sequence of Roseicyclus marinus strain Dej080120_10.</title>
        <authorList>
            <person name="Ueki S."/>
            <person name="Maruyama F."/>
        </authorList>
    </citation>
    <scope>NUCLEOTIDE SEQUENCE [LARGE SCALE GENOMIC DNA]</scope>
    <source>
        <strain evidence="16 17">Dej080120_10</strain>
    </source>
</reference>
<feature type="binding site" evidence="14">
    <location>
        <position position="140"/>
    </location>
    <ligand>
        <name>L-threonine</name>
        <dbReference type="ChEBI" id="CHEBI:57926"/>
    </ligand>
</feature>
<feature type="binding site" evidence="14">
    <location>
        <position position="60"/>
    </location>
    <ligand>
        <name>ATP</name>
        <dbReference type="ChEBI" id="CHEBI:30616"/>
    </ligand>
</feature>
<evidence type="ECO:0000256" key="11">
    <source>
        <dbReference type="ARBA" id="ARBA00029774"/>
    </source>
</evidence>
<accession>A0AA48HAG3</accession>
<evidence type="ECO:0000313" key="17">
    <source>
        <dbReference type="Proteomes" id="UP001337723"/>
    </source>
</evidence>
<dbReference type="Proteomes" id="UP001337723">
    <property type="component" value="Chromosome"/>
</dbReference>
<evidence type="ECO:0000256" key="10">
    <source>
        <dbReference type="ARBA" id="ARBA00022840"/>
    </source>
</evidence>
<feature type="binding site" evidence="14">
    <location>
        <position position="56"/>
    </location>
    <ligand>
        <name>ATP</name>
        <dbReference type="ChEBI" id="CHEBI:30616"/>
    </ligand>
</feature>
<evidence type="ECO:0000256" key="9">
    <source>
        <dbReference type="ARBA" id="ARBA00022741"/>
    </source>
</evidence>
<evidence type="ECO:0000256" key="5">
    <source>
        <dbReference type="ARBA" id="ARBA00022490"/>
    </source>
</evidence>
<dbReference type="GO" id="GO:0003725">
    <property type="term" value="F:double-stranded RNA binding"/>
    <property type="evidence" value="ECO:0007669"/>
    <property type="project" value="UniProtKB-UniRule"/>
</dbReference>
<dbReference type="InterPro" id="IPR010923">
    <property type="entry name" value="T(6)A37_SUA5"/>
</dbReference>
<evidence type="ECO:0000256" key="7">
    <source>
        <dbReference type="ARBA" id="ARBA00022694"/>
    </source>
</evidence>
<keyword evidence="9 13" id="KW-0547">Nucleotide-binding</keyword>
<keyword evidence="10 13" id="KW-0067">ATP-binding</keyword>
<dbReference type="InterPro" id="IPR050156">
    <property type="entry name" value="TC-AMP_synthase_SUA5"/>
</dbReference>
<feature type="binding site" evidence="14">
    <location>
        <position position="180"/>
    </location>
    <ligand>
        <name>L-threonine</name>
        <dbReference type="ChEBI" id="CHEBI:57926"/>
    </ligand>
</feature>
<dbReference type="InterPro" id="IPR038385">
    <property type="entry name" value="Sua5/YwlC_C"/>
</dbReference>
<feature type="binding site" evidence="14">
    <location>
        <position position="33"/>
    </location>
    <ligand>
        <name>L-threonine</name>
        <dbReference type="ChEBI" id="CHEBI:57926"/>
    </ligand>
</feature>
<dbReference type="AlphaFoldDB" id="A0AA48HAG3"/>
<dbReference type="RefSeq" id="WP_338272814.1">
    <property type="nucleotide sequence ID" value="NZ_AP027266.1"/>
</dbReference>
<comment type="catalytic activity">
    <reaction evidence="12 13">
        <text>L-threonine + hydrogencarbonate + ATP = L-threonylcarbamoyladenylate + diphosphate + H2O</text>
        <dbReference type="Rhea" id="RHEA:36407"/>
        <dbReference type="ChEBI" id="CHEBI:15377"/>
        <dbReference type="ChEBI" id="CHEBI:17544"/>
        <dbReference type="ChEBI" id="CHEBI:30616"/>
        <dbReference type="ChEBI" id="CHEBI:33019"/>
        <dbReference type="ChEBI" id="CHEBI:57926"/>
        <dbReference type="ChEBI" id="CHEBI:73682"/>
        <dbReference type="EC" id="2.7.7.87"/>
    </reaction>
</comment>
<feature type="binding site" evidence="14">
    <location>
        <position position="65"/>
    </location>
    <ligand>
        <name>L-threonine</name>
        <dbReference type="ChEBI" id="CHEBI:57926"/>
    </ligand>
</feature>
<evidence type="ECO:0000256" key="4">
    <source>
        <dbReference type="ARBA" id="ARBA00015492"/>
    </source>
</evidence>
<dbReference type="GO" id="GO:0006450">
    <property type="term" value="P:regulation of translational fidelity"/>
    <property type="evidence" value="ECO:0007669"/>
    <property type="project" value="TreeGrafter"/>
</dbReference>
<dbReference type="GO" id="GO:0061710">
    <property type="term" value="F:L-threonylcarbamoyladenylate synthase"/>
    <property type="evidence" value="ECO:0007669"/>
    <property type="project" value="UniProtKB-EC"/>
</dbReference>
<evidence type="ECO:0000256" key="12">
    <source>
        <dbReference type="ARBA" id="ARBA00048366"/>
    </source>
</evidence>
<evidence type="ECO:0000256" key="3">
    <source>
        <dbReference type="ARBA" id="ARBA00012584"/>
    </source>
</evidence>